<comment type="caution">
    <text evidence="7">The sequence shown here is derived from an EMBL/GenBank/DDBJ whole genome shotgun (WGS) entry which is preliminary data.</text>
</comment>
<dbReference type="OrthoDB" id="9805913at2"/>
<evidence type="ECO:0000256" key="2">
    <source>
        <dbReference type="ARBA" id="ARBA00022777"/>
    </source>
</evidence>
<evidence type="ECO:0000256" key="3">
    <source>
        <dbReference type="SAM" id="MobiDB-lite"/>
    </source>
</evidence>
<organism evidence="7 8">
    <name type="scientific">Noviherbaspirillum autotrophicum</name>
    <dbReference type="NCBI Taxonomy" id="709839"/>
    <lineage>
        <taxon>Bacteria</taxon>
        <taxon>Pseudomonadati</taxon>
        <taxon>Pseudomonadota</taxon>
        <taxon>Betaproteobacteria</taxon>
        <taxon>Burkholderiales</taxon>
        <taxon>Oxalobacteraceae</taxon>
        <taxon>Noviherbaspirillum</taxon>
    </lineage>
</organism>
<feature type="compositionally biased region" description="Polar residues" evidence="3">
    <location>
        <begin position="115"/>
        <end position="134"/>
    </location>
</feature>
<sequence>MVFNILVGNVDGHMRHHARLMRYPSRFVLSPAFDIAPHVDASAAAQSIGVGAYGPANNWENALSQCGRFFLTRDEAGMNMRDIHTLAACFTAAEEVGRMAISIPGGRNRAEAGAQHSQTDGAQPGTSRPTTSSIRLPEAAHAQQSAYCCA</sequence>
<keyword evidence="8" id="KW-1185">Reference proteome</keyword>
<gene>
    <name evidence="7" type="ORF">TSA66_00505</name>
    <name evidence="5" type="ORF">TSA66_14190</name>
    <name evidence="6" type="ORF">TSA66_16525</name>
</gene>
<evidence type="ECO:0000313" key="8">
    <source>
        <dbReference type="Proteomes" id="UP000031572"/>
    </source>
</evidence>
<dbReference type="EMBL" id="JWJG01000028">
    <property type="protein sequence ID" value="KIF82038.1"/>
    <property type="molecule type" value="Genomic_DNA"/>
</dbReference>
<evidence type="ECO:0000313" key="6">
    <source>
        <dbReference type="EMBL" id="KIF82038.1"/>
    </source>
</evidence>
<name>A0A0C2C179_9BURK</name>
<dbReference type="EMBL" id="JWJG01000028">
    <property type="protein sequence ID" value="KIF81677.1"/>
    <property type="molecule type" value="Genomic_DNA"/>
</dbReference>
<reference evidence="7 8" key="1">
    <citation type="submission" date="2014-12" db="EMBL/GenBank/DDBJ databases">
        <title>Denitrispirillum autotrophicum gen. nov., sp. nov., Denitrifying, Facultatively Autotrophic Bacteria Isolated from Rice Paddy Soil.</title>
        <authorList>
            <person name="Ishii S."/>
            <person name="Ashida N."/>
            <person name="Ohno H."/>
            <person name="Otsuka S."/>
            <person name="Yokota A."/>
            <person name="Senoo K."/>
        </authorList>
    </citation>
    <scope>NUCLEOTIDE SEQUENCE [LARGE SCALE GENOMIC DNA]</scope>
    <source>
        <strain evidence="7 8">TSA66</strain>
    </source>
</reference>
<dbReference type="InterPro" id="IPR012893">
    <property type="entry name" value="HipA-like_C"/>
</dbReference>
<dbReference type="GO" id="GO:0016301">
    <property type="term" value="F:kinase activity"/>
    <property type="evidence" value="ECO:0007669"/>
    <property type="project" value="UniProtKB-KW"/>
</dbReference>
<proteinExistence type="predicted"/>
<evidence type="ECO:0000259" key="4">
    <source>
        <dbReference type="Pfam" id="PF07804"/>
    </source>
</evidence>
<dbReference type="Pfam" id="PF07804">
    <property type="entry name" value="HipA_C"/>
    <property type="match status" value="1"/>
</dbReference>
<dbReference type="Proteomes" id="UP000031572">
    <property type="component" value="Unassembled WGS sequence"/>
</dbReference>
<dbReference type="AlphaFoldDB" id="A0A0C2C179"/>
<protein>
    <recommendedName>
        <fullName evidence="4">HipA-like C-terminal domain-containing protein</fullName>
    </recommendedName>
</protein>
<evidence type="ECO:0000313" key="7">
    <source>
        <dbReference type="EMBL" id="KIF84076.1"/>
    </source>
</evidence>
<evidence type="ECO:0000256" key="1">
    <source>
        <dbReference type="ARBA" id="ARBA00022679"/>
    </source>
</evidence>
<feature type="region of interest" description="Disordered" evidence="3">
    <location>
        <begin position="108"/>
        <end position="139"/>
    </location>
</feature>
<keyword evidence="2" id="KW-0418">Kinase</keyword>
<accession>A0A0C2C179</accession>
<feature type="domain" description="HipA-like C-terminal" evidence="4">
    <location>
        <begin position="1"/>
        <end position="82"/>
    </location>
</feature>
<keyword evidence="1" id="KW-0808">Transferase</keyword>
<evidence type="ECO:0000313" key="5">
    <source>
        <dbReference type="EMBL" id="KIF81677.1"/>
    </source>
</evidence>
<dbReference type="EMBL" id="JWJG01000007">
    <property type="protein sequence ID" value="KIF84076.1"/>
    <property type="molecule type" value="Genomic_DNA"/>
</dbReference>
<dbReference type="STRING" id="709839.TSA66_00505"/>